<dbReference type="EMBL" id="LAZR01039020">
    <property type="protein sequence ID" value="KKL18047.1"/>
    <property type="molecule type" value="Genomic_DNA"/>
</dbReference>
<organism evidence="1">
    <name type="scientific">marine sediment metagenome</name>
    <dbReference type="NCBI Taxonomy" id="412755"/>
    <lineage>
        <taxon>unclassified sequences</taxon>
        <taxon>metagenomes</taxon>
        <taxon>ecological metagenomes</taxon>
    </lineage>
</organism>
<sequence length="51" mass="5686">MEGTKGFAYFGTLKKYGGDPTSNVRKMLQTLVSDCVELLPDDGAMLRFLNR</sequence>
<gene>
    <name evidence="1" type="ORF">LCGC14_2479390</name>
</gene>
<dbReference type="AlphaFoldDB" id="A0A0F9BVR7"/>
<feature type="non-terminal residue" evidence="1">
    <location>
        <position position="1"/>
    </location>
</feature>
<reference evidence="1" key="1">
    <citation type="journal article" date="2015" name="Nature">
        <title>Complex archaea that bridge the gap between prokaryotes and eukaryotes.</title>
        <authorList>
            <person name="Spang A."/>
            <person name="Saw J.H."/>
            <person name="Jorgensen S.L."/>
            <person name="Zaremba-Niedzwiedzka K."/>
            <person name="Martijn J."/>
            <person name="Lind A.E."/>
            <person name="van Eijk R."/>
            <person name="Schleper C."/>
            <person name="Guy L."/>
            <person name="Ettema T.J."/>
        </authorList>
    </citation>
    <scope>NUCLEOTIDE SEQUENCE</scope>
</reference>
<comment type="caution">
    <text evidence="1">The sequence shown here is derived from an EMBL/GenBank/DDBJ whole genome shotgun (WGS) entry which is preliminary data.</text>
</comment>
<proteinExistence type="predicted"/>
<accession>A0A0F9BVR7</accession>
<evidence type="ECO:0000313" key="1">
    <source>
        <dbReference type="EMBL" id="KKL18047.1"/>
    </source>
</evidence>
<name>A0A0F9BVR7_9ZZZZ</name>
<protein>
    <submittedName>
        <fullName evidence="1">Uncharacterized protein</fullName>
    </submittedName>
</protein>